<dbReference type="Pfam" id="PF00106">
    <property type="entry name" value="adh_short"/>
    <property type="match status" value="1"/>
</dbReference>
<evidence type="ECO:0000256" key="2">
    <source>
        <dbReference type="ARBA" id="ARBA00023002"/>
    </source>
</evidence>
<evidence type="ECO:0000313" key="4">
    <source>
        <dbReference type="EMBL" id="GMM62140.1"/>
    </source>
</evidence>
<accession>A0ABQ6PA61</accession>
<dbReference type="PANTHER" id="PTHR43669">
    <property type="entry name" value="5-KETO-D-GLUCONATE 5-REDUCTASE"/>
    <property type="match status" value="1"/>
</dbReference>
<dbReference type="InterPro" id="IPR002347">
    <property type="entry name" value="SDR_fam"/>
</dbReference>
<evidence type="ECO:0000256" key="3">
    <source>
        <dbReference type="RuleBase" id="RU000363"/>
    </source>
</evidence>
<evidence type="ECO:0000256" key="1">
    <source>
        <dbReference type="ARBA" id="ARBA00006484"/>
    </source>
</evidence>
<keyword evidence="5" id="KW-1185">Reference proteome</keyword>
<evidence type="ECO:0000313" key="5">
    <source>
        <dbReference type="Proteomes" id="UP001187221"/>
    </source>
</evidence>
<dbReference type="PRINTS" id="PR00080">
    <property type="entry name" value="SDRFAMILY"/>
</dbReference>
<dbReference type="Gene3D" id="3.40.50.720">
    <property type="entry name" value="NAD(P)-binding Rossmann-like Domain"/>
    <property type="match status" value="1"/>
</dbReference>
<name>A0ABQ6PA61_9SPHN</name>
<proteinExistence type="inferred from homology"/>
<dbReference type="Proteomes" id="UP001187221">
    <property type="component" value="Unassembled WGS sequence"/>
</dbReference>
<dbReference type="NCBIfam" id="NF006123">
    <property type="entry name" value="PRK08267.1"/>
    <property type="match status" value="1"/>
</dbReference>
<keyword evidence="2" id="KW-0560">Oxidoreductase</keyword>
<dbReference type="RefSeq" id="WP_317975750.1">
    <property type="nucleotide sequence ID" value="NZ_BTFW01000001.1"/>
</dbReference>
<dbReference type="InterPro" id="IPR036291">
    <property type="entry name" value="NAD(P)-bd_dom_sf"/>
</dbReference>
<organism evidence="4 5">
    <name type="scientific">Novosphingobium pituita</name>
    <dbReference type="NCBI Taxonomy" id="3056842"/>
    <lineage>
        <taxon>Bacteria</taxon>
        <taxon>Pseudomonadati</taxon>
        <taxon>Pseudomonadota</taxon>
        <taxon>Alphaproteobacteria</taxon>
        <taxon>Sphingomonadales</taxon>
        <taxon>Sphingomonadaceae</taxon>
        <taxon>Novosphingobium</taxon>
    </lineage>
</organism>
<sequence length="291" mass="29900">MVQSSDGPLMMRARAIFITGAASGIGRAIACHFAAHGWFVGLADIDEAGMAQTGAMLGLARWSAHRLDVRDAQGWDAALVACAAQAGGSLDVVANNAGVPLGGDLADCSPEEIERIVAINLTGAILGARAAHRWLAQAGGGGGTRPCLLNTASAAALYGTPGTSVYAATKAALRALTEALDAEWAADGPGGRGIAVRSLMPGFIETPLLGHSLHEGSGHTIRDVITRAGLEITPVEVVAQAAWRAVHGARLHVTVGPTARALALAARWVPGLVRRRVRRRGETGRGEAARD</sequence>
<comment type="similarity">
    <text evidence="1 3">Belongs to the short-chain dehydrogenases/reductases (SDR) family.</text>
</comment>
<dbReference type="SUPFAM" id="SSF51735">
    <property type="entry name" value="NAD(P)-binding Rossmann-fold domains"/>
    <property type="match status" value="1"/>
</dbReference>
<dbReference type="EMBL" id="BTFW01000001">
    <property type="protein sequence ID" value="GMM62140.1"/>
    <property type="molecule type" value="Genomic_DNA"/>
</dbReference>
<gene>
    <name evidence="4" type="ORF">NUTIK01_29170</name>
</gene>
<reference evidence="4 5" key="1">
    <citation type="submission" date="2023-06" db="EMBL/GenBank/DDBJ databases">
        <title>Draft genome sequence of Novosphingobium sp. strain IK01.</title>
        <authorList>
            <person name="Hatamoto M."/>
            <person name="Ikarashi T."/>
            <person name="Yamaguchi T."/>
        </authorList>
    </citation>
    <scope>NUCLEOTIDE SEQUENCE [LARGE SCALE GENOMIC DNA]</scope>
    <source>
        <strain evidence="4 5">IK01</strain>
    </source>
</reference>
<comment type="caution">
    <text evidence="4">The sequence shown here is derived from an EMBL/GenBank/DDBJ whole genome shotgun (WGS) entry which is preliminary data.</text>
</comment>
<dbReference type="PRINTS" id="PR00081">
    <property type="entry name" value="GDHRDH"/>
</dbReference>
<dbReference type="PANTHER" id="PTHR43669:SF3">
    <property type="entry name" value="ALCOHOL DEHYDROGENASE, PUTATIVE (AFU_ORTHOLOGUE AFUA_3G03445)-RELATED"/>
    <property type="match status" value="1"/>
</dbReference>
<protein>
    <submittedName>
        <fullName evidence="4">SDR family oxidoreductase</fullName>
    </submittedName>
</protein>